<sequence length="183" mass="20233">MTPKARNWLLALLTLVVLVAWLVFSYRDQLFVIPKLRQPMRDTLPASGEPKFRREAIAPGGALCGEVSGVDGGDRIAARPGSRGAIVAVAPTDWRRFIVVPSVPAFYIDGLDPWAISFDGKKIKVDQTEIADETNALREQYQITEAVDGLSASQRDREIAAKVRSEHFDVAWSQYCYGVENGL</sequence>
<evidence type="ECO:0000313" key="1">
    <source>
        <dbReference type="EMBL" id="SDV47752.1"/>
    </source>
</evidence>
<evidence type="ECO:0000313" key="2">
    <source>
        <dbReference type="Proteomes" id="UP000243719"/>
    </source>
</evidence>
<dbReference type="AlphaFoldDB" id="A0A1H2PPD3"/>
<dbReference type="STRING" id="1770053.SAMN05216551_103270"/>
<gene>
    <name evidence="1" type="ORF">SAMN05216551_103270</name>
</gene>
<keyword evidence="2" id="KW-1185">Reference proteome</keyword>
<accession>A0A1H2PPD3</accession>
<protein>
    <submittedName>
        <fullName evidence="1">Uncharacterized protein</fullName>
    </submittedName>
</protein>
<proteinExistence type="predicted"/>
<dbReference type="RefSeq" id="WP_139169525.1">
    <property type="nucleotide sequence ID" value="NZ_FNLO01000003.1"/>
</dbReference>
<dbReference type="Proteomes" id="UP000243719">
    <property type="component" value="Unassembled WGS sequence"/>
</dbReference>
<dbReference type="EMBL" id="FNLO01000003">
    <property type="protein sequence ID" value="SDV47752.1"/>
    <property type="molecule type" value="Genomic_DNA"/>
</dbReference>
<reference evidence="2" key="1">
    <citation type="submission" date="2016-09" db="EMBL/GenBank/DDBJ databases">
        <authorList>
            <person name="Varghese N."/>
            <person name="Submissions S."/>
        </authorList>
    </citation>
    <scope>NUCLEOTIDE SEQUENCE [LARGE SCALE GENOMIC DNA]</scope>
    <source>
        <strain evidence="2">JS23</strain>
    </source>
</reference>
<organism evidence="1 2">
    <name type="scientific">Chitinasiproducens palmae</name>
    <dbReference type="NCBI Taxonomy" id="1770053"/>
    <lineage>
        <taxon>Bacteria</taxon>
        <taxon>Pseudomonadati</taxon>
        <taxon>Pseudomonadota</taxon>
        <taxon>Betaproteobacteria</taxon>
        <taxon>Burkholderiales</taxon>
        <taxon>Burkholderiaceae</taxon>
        <taxon>Chitinasiproducens</taxon>
    </lineage>
</organism>
<name>A0A1H2PPD3_9BURK</name>